<comment type="caution">
    <text evidence="1">The sequence shown here is derived from an EMBL/GenBank/DDBJ whole genome shotgun (WGS) entry which is preliminary data.</text>
</comment>
<accession>A0A699KGI6</accession>
<proteinExistence type="predicted"/>
<protein>
    <submittedName>
        <fullName evidence="1">Uncharacterized protein</fullName>
    </submittedName>
</protein>
<name>A0A699KGI6_TANCI</name>
<feature type="non-terminal residue" evidence="1">
    <location>
        <position position="32"/>
    </location>
</feature>
<reference evidence="1" key="1">
    <citation type="journal article" date="2019" name="Sci. Rep.">
        <title>Draft genome of Tanacetum cinerariifolium, the natural source of mosquito coil.</title>
        <authorList>
            <person name="Yamashiro T."/>
            <person name="Shiraishi A."/>
            <person name="Satake H."/>
            <person name="Nakayama K."/>
        </authorList>
    </citation>
    <scope>NUCLEOTIDE SEQUENCE</scope>
</reference>
<sequence length="32" mass="3558">AELQGRLEEKDEVNVAAKKVNAAQPTIFDDEE</sequence>
<evidence type="ECO:0000313" key="1">
    <source>
        <dbReference type="EMBL" id="GFA90173.1"/>
    </source>
</evidence>
<dbReference type="AlphaFoldDB" id="A0A699KGI6"/>
<dbReference type="EMBL" id="BKCJ010510636">
    <property type="protein sequence ID" value="GFA90173.1"/>
    <property type="molecule type" value="Genomic_DNA"/>
</dbReference>
<organism evidence="1">
    <name type="scientific">Tanacetum cinerariifolium</name>
    <name type="common">Dalmatian daisy</name>
    <name type="synonym">Chrysanthemum cinerariifolium</name>
    <dbReference type="NCBI Taxonomy" id="118510"/>
    <lineage>
        <taxon>Eukaryota</taxon>
        <taxon>Viridiplantae</taxon>
        <taxon>Streptophyta</taxon>
        <taxon>Embryophyta</taxon>
        <taxon>Tracheophyta</taxon>
        <taxon>Spermatophyta</taxon>
        <taxon>Magnoliopsida</taxon>
        <taxon>eudicotyledons</taxon>
        <taxon>Gunneridae</taxon>
        <taxon>Pentapetalae</taxon>
        <taxon>asterids</taxon>
        <taxon>campanulids</taxon>
        <taxon>Asterales</taxon>
        <taxon>Asteraceae</taxon>
        <taxon>Asteroideae</taxon>
        <taxon>Anthemideae</taxon>
        <taxon>Anthemidinae</taxon>
        <taxon>Tanacetum</taxon>
    </lineage>
</organism>
<gene>
    <name evidence="1" type="ORF">Tci_662145</name>
</gene>
<feature type="non-terminal residue" evidence="1">
    <location>
        <position position="1"/>
    </location>
</feature>